<gene>
    <name evidence="2" type="ORF">AJ80_03626</name>
</gene>
<comment type="caution">
    <text evidence="2">The sequence shown here is derived from an EMBL/GenBank/DDBJ whole genome shotgun (WGS) entry which is preliminary data.</text>
</comment>
<organism evidence="2 3">
    <name type="scientific">Polytolypa hystricis (strain UAMH7299)</name>
    <dbReference type="NCBI Taxonomy" id="1447883"/>
    <lineage>
        <taxon>Eukaryota</taxon>
        <taxon>Fungi</taxon>
        <taxon>Dikarya</taxon>
        <taxon>Ascomycota</taxon>
        <taxon>Pezizomycotina</taxon>
        <taxon>Eurotiomycetes</taxon>
        <taxon>Eurotiomycetidae</taxon>
        <taxon>Onygenales</taxon>
        <taxon>Onygenales incertae sedis</taxon>
        <taxon>Polytolypa</taxon>
    </lineage>
</organism>
<keyword evidence="3" id="KW-1185">Reference proteome</keyword>
<protein>
    <submittedName>
        <fullName evidence="2">Uncharacterized protein</fullName>
    </submittedName>
</protein>
<evidence type="ECO:0000256" key="1">
    <source>
        <dbReference type="SAM" id="MobiDB-lite"/>
    </source>
</evidence>
<sequence length="86" mass="9260">MPAMTTTSLRPPPPHTATGLNTKQLPSGWLKHGLISTLDARCEKSCAAERAADAKSRAEERTADAEERAAERAAMQGERIEELAAM</sequence>
<reference evidence="2 3" key="1">
    <citation type="submission" date="2017-10" db="EMBL/GenBank/DDBJ databases">
        <title>Comparative genomics in systemic dimorphic fungi from Ajellomycetaceae.</title>
        <authorList>
            <person name="Munoz J.F."/>
            <person name="Mcewen J.G."/>
            <person name="Clay O.K."/>
            <person name="Cuomo C.A."/>
        </authorList>
    </citation>
    <scope>NUCLEOTIDE SEQUENCE [LARGE SCALE GENOMIC DNA]</scope>
    <source>
        <strain evidence="2 3">UAMH7299</strain>
    </source>
</reference>
<accession>A0A2B7YHH8</accession>
<evidence type="ECO:0000313" key="3">
    <source>
        <dbReference type="Proteomes" id="UP000224634"/>
    </source>
</evidence>
<dbReference type="AlphaFoldDB" id="A0A2B7YHH8"/>
<evidence type="ECO:0000313" key="2">
    <source>
        <dbReference type="EMBL" id="PGH20358.1"/>
    </source>
</evidence>
<dbReference type="EMBL" id="PDNA01000041">
    <property type="protein sequence ID" value="PGH20358.1"/>
    <property type="molecule type" value="Genomic_DNA"/>
</dbReference>
<name>A0A2B7YHH8_POLH7</name>
<proteinExistence type="predicted"/>
<dbReference type="Proteomes" id="UP000224634">
    <property type="component" value="Unassembled WGS sequence"/>
</dbReference>
<feature type="region of interest" description="Disordered" evidence="1">
    <location>
        <begin position="1"/>
        <end position="24"/>
    </location>
</feature>
<feature type="compositionally biased region" description="Basic and acidic residues" evidence="1">
    <location>
        <begin position="52"/>
        <end position="71"/>
    </location>
</feature>
<feature type="region of interest" description="Disordered" evidence="1">
    <location>
        <begin position="52"/>
        <end position="86"/>
    </location>
</feature>